<comment type="subcellular location">
    <subcellularLocation>
        <location evidence="1">Cell membrane</location>
        <topology evidence="1">Multi-pass membrane protein</topology>
    </subcellularLocation>
</comment>
<feature type="binding site" evidence="17">
    <location>
        <begin position="91"/>
        <end position="92"/>
    </location>
    <ligand>
        <name>ATP</name>
        <dbReference type="ChEBI" id="CHEBI:30616"/>
    </ligand>
</feature>
<keyword evidence="7 17" id="KW-0547">Nucleotide-binding</keyword>
<dbReference type="InterPro" id="IPR036945">
    <property type="entry name" value="DAGK_sf"/>
</dbReference>
<dbReference type="PANTHER" id="PTHR34299:SF1">
    <property type="entry name" value="DIACYLGLYCEROL KINASE"/>
    <property type="match status" value="1"/>
</dbReference>
<evidence type="ECO:0000313" key="20">
    <source>
        <dbReference type="EMBL" id="QSX08396.1"/>
    </source>
</evidence>
<evidence type="ECO:0000256" key="3">
    <source>
        <dbReference type="ARBA" id="ARBA00022475"/>
    </source>
</evidence>
<keyword evidence="21" id="KW-1185">Reference proteome</keyword>
<keyword evidence="10 19" id="KW-1133">Transmembrane helix</keyword>
<dbReference type="InterPro" id="IPR033717">
    <property type="entry name" value="UDPK"/>
</dbReference>
<proteinExistence type="inferred from homology"/>
<evidence type="ECO:0000256" key="15">
    <source>
        <dbReference type="PIRSR" id="PIRSR600829-1"/>
    </source>
</evidence>
<comment type="cofactor">
    <cofactor evidence="18">
        <name>Mg(2+)</name>
        <dbReference type="ChEBI" id="CHEBI:18420"/>
    </cofactor>
    <text evidence="18">Mn(2+), Zn(2+), Cd(2+) and Co(2+) support activity to lesser extents.</text>
</comment>
<evidence type="ECO:0000256" key="13">
    <source>
        <dbReference type="ARBA" id="ARBA00023209"/>
    </source>
</evidence>
<evidence type="ECO:0000256" key="19">
    <source>
        <dbReference type="SAM" id="Phobius"/>
    </source>
</evidence>
<evidence type="ECO:0000256" key="18">
    <source>
        <dbReference type="PIRSR" id="PIRSR600829-4"/>
    </source>
</evidence>
<dbReference type="GO" id="GO:0005524">
    <property type="term" value="F:ATP binding"/>
    <property type="evidence" value="ECO:0007669"/>
    <property type="project" value="UniProtKB-KW"/>
</dbReference>
<feature type="transmembrane region" description="Helical" evidence="19">
    <location>
        <begin position="28"/>
        <end position="47"/>
    </location>
</feature>
<evidence type="ECO:0000256" key="1">
    <source>
        <dbReference type="ARBA" id="ARBA00004651"/>
    </source>
</evidence>
<dbReference type="KEGG" id="alka:J0B03_11490"/>
<evidence type="ECO:0000256" key="6">
    <source>
        <dbReference type="ARBA" id="ARBA00022692"/>
    </source>
</evidence>
<dbReference type="Pfam" id="PF01219">
    <property type="entry name" value="DAGK_prokar"/>
    <property type="match status" value="1"/>
</dbReference>
<dbReference type="GO" id="GO:0046872">
    <property type="term" value="F:metal ion binding"/>
    <property type="evidence" value="ECO:0007669"/>
    <property type="project" value="UniProtKB-KW"/>
</dbReference>
<dbReference type="Proteomes" id="UP000663499">
    <property type="component" value="Chromosome"/>
</dbReference>
<reference evidence="20" key="1">
    <citation type="submission" date="2021-03" db="EMBL/GenBank/DDBJ databases">
        <title>Alkalibacter marinus sp. nov., isolated from tidal flat sediment.</title>
        <authorList>
            <person name="Namirimu T."/>
            <person name="Yang J.-A."/>
            <person name="Yang S.-H."/>
            <person name="Kim Y.-J."/>
            <person name="Kwon K.K."/>
        </authorList>
    </citation>
    <scope>NUCLEOTIDE SEQUENCE</scope>
    <source>
        <strain evidence="20">ES005</strain>
    </source>
</reference>
<comment type="similarity">
    <text evidence="2">Belongs to the bacterial diacylglycerol kinase family.</text>
</comment>
<keyword evidence="6 19" id="KW-0812">Transmembrane</keyword>
<protein>
    <submittedName>
        <fullName evidence="20">Diacylglycerol kinase family protein</fullName>
    </submittedName>
</protein>
<feature type="binding site" evidence="16">
    <location>
        <position position="66"/>
    </location>
    <ligand>
        <name>substrate</name>
    </ligand>
</feature>
<gene>
    <name evidence="20" type="ORF">J0B03_11490</name>
</gene>
<keyword evidence="5" id="KW-0808">Transferase</keyword>
<sequence length="126" mass="14444">MKPMRSLLKSFQYAYEGMRYCLITQRNMRIHFFFVSLVTLGGIVFKIQLVEWIALFVTFSLVITSEMFNTAIEKTVDLVTEEWSEKAKIAKDVAAGAVLINAVVAVLVGFLVFFHRIVEVLEGWIF</sequence>
<evidence type="ECO:0000256" key="9">
    <source>
        <dbReference type="ARBA" id="ARBA00022840"/>
    </source>
</evidence>
<keyword evidence="18" id="KW-0460">Magnesium</keyword>
<feature type="binding site" evidence="18">
    <location>
        <position position="73"/>
    </location>
    <ligand>
        <name>a divalent metal cation</name>
        <dbReference type="ChEBI" id="CHEBI:60240"/>
    </ligand>
</feature>
<evidence type="ECO:0000256" key="4">
    <source>
        <dbReference type="ARBA" id="ARBA00022516"/>
    </source>
</evidence>
<dbReference type="GO" id="GO:0005886">
    <property type="term" value="C:plasma membrane"/>
    <property type="evidence" value="ECO:0007669"/>
    <property type="project" value="UniProtKB-SubCell"/>
</dbReference>
<evidence type="ECO:0000256" key="7">
    <source>
        <dbReference type="ARBA" id="ARBA00022741"/>
    </source>
</evidence>
<dbReference type="RefSeq" id="WP_207299737.1">
    <property type="nucleotide sequence ID" value="NZ_CP071444.1"/>
</dbReference>
<keyword evidence="11" id="KW-0443">Lipid metabolism</keyword>
<dbReference type="GO" id="GO:0008654">
    <property type="term" value="P:phospholipid biosynthetic process"/>
    <property type="evidence" value="ECO:0007669"/>
    <property type="project" value="UniProtKB-KW"/>
</dbReference>
<evidence type="ECO:0000256" key="17">
    <source>
        <dbReference type="PIRSR" id="PIRSR600829-3"/>
    </source>
</evidence>
<dbReference type="CDD" id="cd14265">
    <property type="entry name" value="UDPK_IM_like"/>
    <property type="match status" value="1"/>
</dbReference>
<feature type="active site" description="Proton acceptor" evidence="15">
    <location>
        <position position="66"/>
    </location>
</feature>
<organism evidence="20 21">
    <name type="scientific">Alkalibacter rhizosphaerae</name>
    <dbReference type="NCBI Taxonomy" id="2815577"/>
    <lineage>
        <taxon>Bacteria</taxon>
        <taxon>Bacillati</taxon>
        <taxon>Bacillota</taxon>
        <taxon>Clostridia</taxon>
        <taxon>Eubacteriales</taxon>
        <taxon>Eubacteriaceae</taxon>
        <taxon>Alkalibacter</taxon>
    </lineage>
</organism>
<keyword evidence="8 20" id="KW-0418">Kinase</keyword>
<dbReference type="InterPro" id="IPR000829">
    <property type="entry name" value="DAGK"/>
</dbReference>
<feature type="binding site" evidence="17">
    <location>
        <position position="73"/>
    </location>
    <ligand>
        <name>ATP</name>
        <dbReference type="ChEBI" id="CHEBI:30616"/>
    </ligand>
</feature>
<dbReference type="GO" id="GO:0016301">
    <property type="term" value="F:kinase activity"/>
    <property type="evidence" value="ECO:0007669"/>
    <property type="project" value="UniProtKB-KW"/>
</dbReference>
<evidence type="ECO:0000256" key="5">
    <source>
        <dbReference type="ARBA" id="ARBA00022679"/>
    </source>
</evidence>
<dbReference type="EMBL" id="CP071444">
    <property type="protein sequence ID" value="QSX08396.1"/>
    <property type="molecule type" value="Genomic_DNA"/>
</dbReference>
<dbReference type="PANTHER" id="PTHR34299">
    <property type="entry name" value="DIACYLGLYCEROL KINASE"/>
    <property type="match status" value="1"/>
</dbReference>
<evidence type="ECO:0000256" key="10">
    <source>
        <dbReference type="ARBA" id="ARBA00022989"/>
    </source>
</evidence>
<feature type="transmembrane region" description="Helical" evidence="19">
    <location>
        <begin position="53"/>
        <end position="72"/>
    </location>
</feature>
<evidence type="ECO:0000256" key="14">
    <source>
        <dbReference type="ARBA" id="ARBA00023264"/>
    </source>
</evidence>
<keyword evidence="13" id="KW-0594">Phospholipid biosynthesis</keyword>
<dbReference type="AlphaFoldDB" id="A0A974XEQ8"/>
<feature type="binding site" evidence="17">
    <location>
        <position position="13"/>
    </location>
    <ligand>
        <name>ATP</name>
        <dbReference type="ChEBI" id="CHEBI:30616"/>
    </ligand>
</feature>
<evidence type="ECO:0000313" key="21">
    <source>
        <dbReference type="Proteomes" id="UP000663499"/>
    </source>
</evidence>
<evidence type="ECO:0000256" key="16">
    <source>
        <dbReference type="PIRSR" id="PIRSR600829-2"/>
    </source>
</evidence>
<keyword evidence="12 19" id="KW-0472">Membrane</keyword>
<keyword evidence="4" id="KW-0444">Lipid biosynthesis</keyword>
<evidence type="ECO:0000256" key="12">
    <source>
        <dbReference type="ARBA" id="ARBA00023136"/>
    </source>
</evidence>
<evidence type="ECO:0000256" key="11">
    <source>
        <dbReference type="ARBA" id="ARBA00023098"/>
    </source>
</evidence>
<keyword evidence="18" id="KW-0479">Metal-binding</keyword>
<evidence type="ECO:0000256" key="8">
    <source>
        <dbReference type="ARBA" id="ARBA00022777"/>
    </source>
</evidence>
<evidence type="ECO:0000256" key="2">
    <source>
        <dbReference type="ARBA" id="ARBA00005967"/>
    </source>
</evidence>
<dbReference type="Gene3D" id="1.10.287.3610">
    <property type="match status" value="1"/>
</dbReference>
<keyword evidence="3" id="KW-1003">Cell membrane</keyword>
<accession>A0A974XEQ8</accession>
<keyword evidence="14" id="KW-1208">Phospholipid metabolism</keyword>
<feature type="transmembrane region" description="Helical" evidence="19">
    <location>
        <begin position="93"/>
        <end position="114"/>
    </location>
</feature>
<name>A0A974XEQ8_9FIRM</name>
<keyword evidence="9 17" id="KW-0067">ATP-binding</keyword>